<evidence type="ECO:0000313" key="2">
    <source>
        <dbReference type="EMBL" id="AIA65104.1"/>
    </source>
</evidence>
<keyword evidence="1" id="KW-0472">Membrane</keyword>
<organism evidence="2 3">
    <name type="scientific">Enterococcus phage IME-EFm1</name>
    <dbReference type="NCBI Taxonomy" id="1445858"/>
    <lineage>
        <taxon>Viruses</taxon>
        <taxon>Duplodnaviria</taxon>
        <taxon>Heunggongvirae</taxon>
        <taxon>Uroviricota</taxon>
        <taxon>Caudoviricetes</taxon>
        <taxon>Efemunavirus</taxon>
        <taxon>Efemunavirus Efm1</taxon>
    </lineage>
</organism>
<evidence type="ECO:0000313" key="3">
    <source>
        <dbReference type="Proteomes" id="UP000026980"/>
    </source>
</evidence>
<sequence length="55" mass="6191">MLEIYLGLKLASLVLYLIFVIGGISLIGILSLVGYIRHKKEKELTNETTDDKLNK</sequence>
<keyword evidence="1" id="KW-0812">Transmembrane</keyword>
<evidence type="ECO:0000256" key="1">
    <source>
        <dbReference type="SAM" id="Phobius"/>
    </source>
</evidence>
<dbReference type="GeneID" id="19686073"/>
<proteinExistence type="predicted"/>
<dbReference type="Proteomes" id="UP000026980">
    <property type="component" value="Segment"/>
</dbReference>
<dbReference type="KEGG" id="vg:19686073"/>
<protein>
    <submittedName>
        <fullName evidence="2">Uncharacterized protein</fullName>
    </submittedName>
</protein>
<keyword evidence="1" id="KW-1133">Transmembrane helix</keyword>
<dbReference type="EMBL" id="KJ010489">
    <property type="protein sequence ID" value="AIA65104.1"/>
    <property type="molecule type" value="Genomic_DNA"/>
</dbReference>
<dbReference type="RefSeq" id="YP_009042685.1">
    <property type="nucleotide sequence ID" value="NC_024356.1"/>
</dbReference>
<reference evidence="2 3" key="1">
    <citation type="journal article" date="2014" name="J. Gen. Virol.">
        <title>Characterization and complete genome sequence analysis of novel bacteriophage IME-EFm1 infecting Enterococcus faecium.</title>
        <authorList>
            <person name="Wang Y."/>
            <person name="Wang W."/>
            <person name="Lv Y."/>
            <person name="Zheng W."/>
            <person name="Mi Z."/>
            <person name="Pei G."/>
            <person name="An X."/>
            <person name="Xu X."/>
            <person name="Han C."/>
            <person name="Liu J."/>
            <person name="Zhou C."/>
            <person name="Tong Y."/>
        </authorList>
    </citation>
    <scope>NUCLEOTIDE SEQUENCE [LARGE SCALE GENOMIC DNA]</scope>
</reference>
<accession>A0A060AI78</accession>
<name>A0A060AI78_9CAUD</name>
<gene>
    <name evidence="2" type="ORF">IME_037</name>
</gene>
<feature type="transmembrane region" description="Helical" evidence="1">
    <location>
        <begin position="13"/>
        <end position="36"/>
    </location>
</feature>
<keyword evidence="3" id="KW-1185">Reference proteome</keyword>